<dbReference type="PROSITE" id="PS50178">
    <property type="entry name" value="ZF_FYVE"/>
    <property type="match status" value="1"/>
</dbReference>
<feature type="region of interest" description="Disordered" evidence="5">
    <location>
        <begin position="299"/>
        <end position="340"/>
    </location>
</feature>
<dbReference type="InterPro" id="IPR017455">
    <property type="entry name" value="Znf_FYVE-rel"/>
</dbReference>
<feature type="compositionally biased region" description="Basic and acidic residues" evidence="5">
    <location>
        <begin position="401"/>
        <end position="412"/>
    </location>
</feature>
<dbReference type="InterPro" id="IPR000306">
    <property type="entry name" value="Znf_FYVE"/>
</dbReference>
<dbReference type="EMBL" id="CAXITT010000320">
    <property type="protein sequence ID" value="CAL1538984.1"/>
    <property type="molecule type" value="Genomic_DNA"/>
</dbReference>
<name>A0AAV2HXR1_LYMST</name>
<dbReference type="InterPro" id="IPR013083">
    <property type="entry name" value="Znf_RING/FYVE/PHD"/>
</dbReference>
<dbReference type="Gene3D" id="3.30.40.10">
    <property type="entry name" value="Zinc/RING finger domain, C3HC4 (zinc finger)"/>
    <property type="match status" value="1"/>
</dbReference>
<evidence type="ECO:0000256" key="4">
    <source>
        <dbReference type="PROSITE-ProRule" id="PRU00091"/>
    </source>
</evidence>
<feature type="domain" description="FYVE-type" evidence="6">
    <location>
        <begin position="1086"/>
        <end position="1120"/>
    </location>
</feature>
<feature type="region of interest" description="Disordered" evidence="5">
    <location>
        <begin position="783"/>
        <end position="819"/>
    </location>
</feature>
<evidence type="ECO:0000256" key="5">
    <source>
        <dbReference type="SAM" id="MobiDB-lite"/>
    </source>
</evidence>
<feature type="region of interest" description="Disordered" evidence="5">
    <location>
        <begin position="368"/>
        <end position="412"/>
    </location>
</feature>
<dbReference type="Pfam" id="PF01363">
    <property type="entry name" value="FYVE"/>
    <property type="match status" value="1"/>
</dbReference>
<dbReference type="InterPro" id="IPR011011">
    <property type="entry name" value="Znf_FYVE_PHD"/>
</dbReference>
<sequence length="1164" mass="129094">MNSLRRWLYRPKRSDPSLLAQFYFADEELNLVAAELDSFEGRKDPERCTALVNQLRACQARVLNVVSQMMDETVKGQRASRDFRVKFPDDVIQENLAGQLWFGAECLAAGSSIMNREVESACMRPLARALTKNLDSLRSILREQCLRSVQEYTEAIKESLIIFDKLFAEFELSYVSAMVAVKTAHEYDMIQEITVLFSETVQRALKLGLLTREMIDEYDPALMFTIPRLAIVSGVLVFKDGPLNPDNDPWNISEMFRPFQTLLLKIRELLSILTEQELNTLEMALCSQNEPSFLISLEERKKENARQERRRNREDKKPKLNSGKNKPKSEESEGDDGSVESELTALEIAERLEALALNFEASRIAKQTQTSEKQELDVQSSHSSTSSSIGVSDGDLEVSPEDLKESGSEHSDHVQIQRFTNQLYYEANLDSRDMNQEPAFIGPLNAFSPDALFIADDRATADIDSSIIKNEETENKIKIDSAASSRAQFANGKYDSNDSGLQSEALSNSGSMFTISSSDSNHLLGADSLATAEEDRPSPSSSSQTFVQPAEIDATITTLAHTPNSLKWDLPISVQPAESHSDRISNDLTDHCKDSSNDLSPEDIMVSQAEESSYLMNNTRNVNTRINECNGPIPHKLASTNISLETTESSHLYNGCCHDFKTPPISILNGAEISPDLCTVNGATDGDMDQTHPFEEANLTKEPVQTVEICAVHVHAQNNGKKSVLNGYICDRQDSEYSLTASNVPVSNVSSTVDNETKEKNNNVKDMLNITCLEDLVTTAVPSENENHKQESESSSPSALHESRNPTEESKATNLPVAAHTASSVHIDIENTPLMTAYHIHPTHQINHELMPSPSAIESKQFNPSLALSTSDEYLTPGQTEQLGHSNAAGSSRHSSQSASSGKKGHKTIPRGKSGSKSLKSESKRQRRRESGSSLSPSLPNQAKVLMDTHLLDAECCNSSETSSYTSDCGDQEEIALAIKAAESATRQQVRARFRSSSDMIHRLFVCISGVADQLQTNFAGDLRNILRAVFDMNCSEPVDITEGDKCKDTTPLGAAYRAMSSASRNARRARSSSNQRQKPPIWIPDEQCNECMSCQVPFTFVRRRHHCRNCGKSLLIQLCAFASLWTRSSCKSLQSVLHVSCHPLYLKAIYIPRKLTEKNILYI</sequence>
<dbReference type="GO" id="GO:0008270">
    <property type="term" value="F:zinc ion binding"/>
    <property type="evidence" value="ECO:0007669"/>
    <property type="project" value="UniProtKB-KW"/>
</dbReference>
<gene>
    <name evidence="7" type="ORF">GSLYS_00012805001</name>
</gene>
<dbReference type="Proteomes" id="UP001497497">
    <property type="component" value="Unassembled WGS sequence"/>
</dbReference>
<feature type="compositionally biased region" description="Low complexity" evidence="5">
    <location>
        <begin position="380"/>
        <end position="392"/>
    </location>
</feature>
<feature type="compositionally biased region" description="Basic and acidic residues" evidence="5">
    <location>
        <begin position="299"/>
        <end position="318"/>
    </location>
</feature>
<evidence type="ECO:0000313" key="7">
    <source>
        <dbReference type="EMBL" id="CAL1538984.1"/>
    </source>
</evidence>
<keyword evidence="1" id="KW-0479">Metal-binding</keyword>
<dbReference type="AlphaFoldDB" id="A0AAV2HXR1"/>
<evidence type="ECO:0000259" key="6">
    <source>
        <dbReference type="PROSITE" id="PS50178"/>
    </source>
</evidence>
<evidence type="ECO:0000313" key="8">
    <source>
        <dbReference type="Proteomes" id="UP001497497"/>
    </source>
</evidence>
<comment type="caution">
    <text evidence="7">The sequence shown here is derived from an EMBL/GenBank/DDBJ whole genome shotgun (WGS) entry which is preliminary data.</text>
</comment>
<organism evidence="7 8">
    <name type="scientific">Lymnaea stagnalis</name>
    <name type="common">Great pond snail</name>
    <name type="synonym">Helix stagnalis</name>
    <dbReference type="NCBI Taxonomy" id="6523"/>
    <lineage>
        <taxon>Eukaryota</taxon>
        <taxon>Metazoa</taxon>
        <taxon>Spiralia</taxon>
        <taxon>Lophotrochozoa</taxon>
        <taxon>Mollusca</taxon>
        <taxon>Gastropoda</taxon>
        <taxon>Heterobranchia</taxon>
        <taxon>Euthyneura</taxon>
        <taxon>Panpulmonata</taxon>
        <taxon>Hygrophila</taxon>
        <taxon>Lymnaeoidea</taxon>
        <taxon>Lymnaeidae</taxon>
        <taxon>Lymnaea</taxon>
    </lineage>
</organism>
<evidence type="ECO:0000256" key="1">
    <source>
        <dbReference type="ARBA" id="ARBA00022723"/>
    </source>
</evidence>
<proteinExistence type="predicted"/>
<dbReference type="PANTHER" id="PTHR46465:SF2">
    <property type="entry name" value="LATERAL SIGNALING TARGET PROTEIN 2 HOMOLOG"/>
    <property type="match status" value="1"/>
</dbReference>
<feature type="compositionally biased region" description="Basic and acidic residues" evidence="5">
    <location>
        <begin position="801"/>
        <end position="811"/>
    </location>
</feature>
<keyword evidence="8" id="KW-1185">Reference proteome</keyword>
<dbReference type="SUPFAM" id="SSF57903">
    <property type="entry name" value="FYVE/PHD zinc finger"/>
    <property type="match status" value="1"/>
</dbReference>
<dbReference type="SMART" id="SM00064">
    <property type="entry name" value="FYVE"/>
    <property type="match status" value="1"/>
</dbReference>
<feature type="region of interest" description="Disordered" evidence="5">
    <location>
        <begin position="876"/>
        <end position="942"/>
    </location>
</feature>
<feature type="compositionally biased region" description="Low complexity" evidence="5">
    <location>
        <begin position="885"/>
        <end position="902"/>
    </location>
</feature>
<keyword evidence="3" id="KW-0862">Zinc</keyword>
<accession>A0AAV2HXR1</accession>
<evidence type="ECO:0000256" key="3">
    <source>
        <dbReference type="ARBA" id="ARBA00022833"/>
    </source>
</evidence>
<evidence type="ECO:0000256" key="2">
    <source>
        <dbReference type="ARBA" id="ARBA00022771"/>
    </source>
</evidence>
<dbReference type="PANTHER" id="PTHR46465">
    <property type="entry name" value="LATERAL SIGNALING TARGET PROTEIN 2 HOMOLOG"/>
    <property type="match status" value="1"/>
</dbReference>
<dbReference type="InterPro" id="IPR051118">
    <property type="entry name" value="LST-2"/>
</dbReference>
<protein>
    <recommendedName>
        <fullName evidence="6">FYVE-type domain-containing protein</fullName>
    </recommendedName>
</protein>
<reference evidence="7 8" key="1">
    <citation type="submission" date="2024-04" db="EMBL/GenBank/DDBJ databases">
        <authorList>
            <consortium name="Genoscope - CEA"/>
            <person name="William W."/>
        </authorList>
    </citation>
    <scope>NUCLEOTIDE SEQUENCE [LARGE SCALE GENOMIC DNA]</scope>
</reference>
<dbReference type="GO" id="GO:0031901">
    <property type="term" value="C:early endosome membrane"/>
    <property type="evidence" value="ECO:0007669"/>
    <property type="project" value="TreeGrafter"/>
</dbReference>
<keyword evidence="2 4" id="KW-0863">Zinc-finger</keyword>